<dbReference type="Pfam" id="PF04964">
    <property type="entry name" value="Flp_Fap"/>
    <property type="match status" value="1"/>
</dbReference>
<evidence type="ECO:0000256" key="1">
    <source>
        <dbReference type="SAM" id="MobiDB-lite"/>
    </source>
</evidence>
<feature type="region of interest" description="Disordered" evidence="1">
    <location>
        <begin position="1"/>
        <end position="27"/>
    </location>
</feature>
<protein>
    <recommendedName>
        <fullName evidence="5">Flp family type IVb pilin</fullName>
    </recommendedName>
</protein>
<feature type="region of interest" description="Disordered" evidence="1">
    <location>
        <begin position="43"/>
        <end position="70"/>
    </location>
</feature>
<sequence>MDNHGDERDRCVDNGGDTGEPTTGPTCRTVRRSLLVLMVEDADPHQADPARGRPCHSPRRALQPWSTAPEGVPMTTLLTKIQHLTRPERGATAVEYGLMVGLIAIVIIVAVALLGTNLRDIFNTSATSI</sequence>
<organism evidence="3 4">
    <name type="scientific">Pedococcus aerophilus</name>
    <dbReference type="NCBI Taxonomy" id="436356"/>
    <lineage>
        <taxon>Bacteria</taxon>
        <taxon>Bacillati</taxon>
        <taxon>Actinomycetota</taxon>
        <taxon>Actinomycetes</taxon>
        <taxon>Micrococcales</taxon>
        <taxon>Intrasporangiaceae</taxon>
        <taxon>Pedococcus</taxon>
    </lineage>
</organism>
<dbReference type="EMBL" id="BAAARN010000001">
    <property type="protein sequence ID" value="GAA2736615.1"/>
    <property type="molecule type" value="Genomic_DNA"/>
</dbReference>
<dbReference type="Proteomes" id="UP001501326">
    <property type="component" value="Unassembled WGS sequence"/>
</dbReference>
<evidence type="ECO:0008006" key="5">
    <source>
        <dbReference type="Google" id="ProtNLM"/>
    </source>
</evidence>
<reference evidence="3 4" key="1">
    <citation type="journal article" date="2019" name="Int. J. Syst. Evol. Microbiol.">
        <title>The Global Catalogue of Microorganisms (GCM) 10K type strain sequencing project: providing services to taxonomists for standard genome sequencing and annotation.</title>
        <authorList>
            <consortium name="The Broad Institute Genomics Platform"/>
            <consortium name="The Broad Institute Genome Sequencing Center for Infectious Disease"/>
            <person name="Wu L."/>
            <person name="Ma J."/>
        </authorList>
    </citation>
    <scope>NUCLEOTIDE SEQUENCE [LARGE SCALE GENOMIC DNA]</scope>
    <source>
        <strain evidence="3 4">JCM 16378</strain>
    </source>
</reference>
<feature type="compositionally biased region" description="Basic and acidic residues" evidence="1">
    <location>
        <begin position="1"/>
        <end position="12"/>
    </location>
</feature>
<gene>
    <name evidence="3" type="ORF">GCM10009867_21650</name>
</gene>
<keyword evidence="2" id="KW-0472">Membrane</keyword>
<keyword evidence="2" id="KW-0812">Transmembrane</keyword>
<accession>A0ABN3UP51</accession>
<evidence type="ECO:0000313" key="4">
    <source>
        <dbReference type="Proteomes" id="UP001501326"/>
    </source>
</evidence>
<dbReference type="InterPro" id="IPR007047">
    <property type="entry name" value="Flp_Fap"/>
</dbReference>
<evidence type="ECO:0000256" key="2">
    <source>
        <dbReference type="SAM" id="Phobius"/>
    </source>
</evidence>
<feature type="transmembrane region" description="Helical" evidence="2">
    <location>
        <begin position="96"/>
        <end position="115"/>
    </location>
</feature>
<name>A0ABN3UP51_9MICO</name>
<keyword evidence="4" id="KW-1185">Reference proteome</keyword>
<proteinExistence type="predicted"/>
<keyword evidence="2" id="KW-1133">Transmembrane helix</keyword>
<evidence type="ECO:0000313" key="3">
    <source>
        <dbReference type="EMBL" id="GAA2736615.1"/>
    </source>
</evidence>
<comment type="caution">
    <text evidence="3">The sequence shown here is derived from an EMBL/GenBank/DDBJ whole genome shotgun (WGS) entry which is preliminary data.</text>
</comment>